<reference evidence="3 4" key="1">
    <citation type="submission" date="2016-05" db="EMBL/GenBank/DDBJ databases">
        <authorList>
            <person name="Naeem Raeece"/>
        </authorList>
    </citation>
    <scope>NUCLEOTIDE SEQUENCE [LARGE SCALE GENOMIC DNA]</scope>
</reference>
<dbReference type="AlphaFoldDB" id="A0A1A8YXP4"/>
<evidence type="ECO:0000313" key="2">
    <source>
        <dbReference type="EMBL" id="SBT36628.1"/>
    </source>
</evidence>
<name>A0A1A8YXP4_PLAOA</name>
<keyword evidence="4" id="KW-1185">Reference proteome</keyword>
<organism evidence="1 4">
    <name type="scientific">Plasmodium ovale wallikeri</name>
    <dbReference type="NCBI Taxonomy" id="864142"/>
    <lineage>
        <taxon>Eukaryota</taxon>
        <taxon>Sar</taxon>
        <taxon>Alveolata</taxon>
        <taxon>Apicomplexa</taxon>
        <taxon>Aconoidasida</taxon>
        <taxon>Haemosporida</taxon>
        <taxon>Plasmodiidae</taxon>
        <taxon>Plasmodium</taxon>
        <taxon>Plasmodium (Plasmodium)</taxon>
    </lineage>
</organism>
<sequence>MQKFGTCQEKLNQPFYVGRYAVDGENTPRQGHLQRISSPRCRTAICTGSQSCALIRENLYCSPFQPDANLSKED</sequence>
<reference evidence="1" key="2">
    <citation type="submission" date="2016-05" db="EMBL/GenBank/DDBJ databases">
        <authorList>
            <person name="Lavstsen T."/>
            <person name="Jespersen J.S."/>
        </authorList>
    </citation>
    <scope>NUCLEOTIDE SEQUENCE [LARGE SCALE GENOMIC DNA]</scope>
</reference>
<gene>
    <name evidence="1" type="ORF">POVWA1_031390</name>
    <name evidence="2" type="ORF">POVWA2_031110</name>
</gene>
<dbReference type="EMBL" id="FLRD01000092">
    <property type="protein sequence ID" value="SBT36225.1"/>
    <property type="molecule type" value="Genomic_DNA"/>
</dbReference>
<dbReference type="Proteomes" id="UP000078555">
    <property type="component" value="Unassembled WGS sequence"/>
</dbReference>
<protein>
    <submittedName>
        <fullName evidence="1">Uncharacterized protein</fullName>
    </submittedName>
</protein>
<dbReference type="Proteomes" id="UP000078550">
    <property type="component" value="Unassembled WGS sequence"/>
</dbReference>
<evidence type="ECO:0000313" key="1">
    <source>
        <dbReference type="EMBL" id="SBT36225.1"/>
    </source>
</evidence>
<dbReference type="EMBL" id="FLRE01000121">
    <property type="protein sequence ID" value="SBT36628.1"/>
    <property type="molecule type" value="Genomic_DNA"/>
</dbReference>
<evidence type="ECO:0000313" key="4">
    <source>
        <dbReference type="Proteomes" id="UP000078555"/>
    </source>
</evidence>
<evidence type="ECO:0000313" key="3">
    <source>
        <dbReference type="Proteomes" id="UP000078550"/>
    </source>
</evidence>
<proteinExistence type="predicted"/>
<accession>A0A1A8YXP4</accession>